<keyword evidence="5 7" id="KW-1133">Transmembrane helix</keyword>
<proteinExistence type="inferred from homology"/>
<dbReference type="STRING" id="1399968.CI15_10710"/>
<evidence type="ECO:0000256" key="2">
    <source>
        <dbReference type="ARBA" id="ARBA00022475"/>
    </source>
</evidence>
<feature type="transmembrane region" description="Helical" evidence="7">
    <location>
        <begin position="49"/>
        <end position="69"/>
    </location>
</feature>
<keyword evidence="2" id="KW-1003">Cell membrane</keyword>
<feature type="transmembrane region" description="Helical" evidence="7">
    <location>
        <begin position="182"/>
        <end position="203"/>
    </location>
</feature>
<dbReference type="PIRSF" id="PIRSF006066">
    <property type="entry name" value="HI0050"/>
    <property type="match status" value="1"/>
</dbReference>
<evidence type="ECO:0000256" key="5">
    <source>
        <dbReference type="ARBA" id="ARBA00022989"/>
    </source>
</evidence>
<accession>A0A149PUN7</accession>
<dbReference type="AlphaFoldDB" id="A0A149PUN7"/>
<comment type="caution">
    <text evidence="9">The sequence shown here is derived from an EMBL/GenBank/DDBJ whole genome shotgun (WGS) entry which is preliminary data.</text>
</comment>
<evidence type="ECO:0000256" key="7">
    <source>
        <dbReference type="RuleBase" id="RU369079"/>
    </source>
</evidence>
<gene>
    <name evidence="9" type="ORF">CI15_10710</name>
</gene>
<dbReference type="GO" id="GO:0022857">
    <property type="term" value="F:transmembrane transporter activity"/>
    <property type="evidence" value="ECO:0007669"/>
    <property type="project" value="UniProtKB-UniRule"/>
</dbReference>
<sequence length="450" mass="47871">MELALLGFSFLVFLFLGVPVSFALGLSCVLTYLFEGLPTATAMQAMISGMNGFSFLAVPFFIFSGELMLHGGIADRILRFAQATVGHFRGGLGMANVVACTLFGGVSGSPTADTSAMGGVVIPLMKREGYSAAYAVNVTTHSSLAGALMPTSTNMIIYAFAAQGVSGVLNGKQMSGVSIGDLLFSGLLPVLWVMGLVLLAAYWQAVKFGYPRRPDGSTQLQRFPGWMAVLRTFIGAVPGLMVIAIILFCVARGIATATEAAAIAVGYSLILTIVVYRTLTMKKLGHALGKAAKTTGVVLLLIGVSNMLRFQMAYLEIPDAIERMLDGATSLPWLMLLYINVIQVFLGTFVDMAAHILITTPLFLPMAMHNGVGPVQFGIMILLNCALGLVHPPIGSVQFIGCAIGNVSIGETTKVAWPYYLAIFSAINIVTYVPWFSTWLPSIINGHPVF</sequence>
<dbReference type="Pfam" id="PF06808">
    <property type="entry name" value="DctM"/>
    <property type="match status" value="1"/>
</dbReference>
<comment type="subcellular location">
    <subcellularLocation>
        <location evidence="1 7">Cell inner membrane</location>
        <topology evidence="1 7">Multi-pass membrane protein</topology>
    </subcellularLocation>
</comment>
<evidence type="ECO:0000256" key="4">
    <source>
        <dbReference type="ARBA" id="ARBA00022692"/>
    </source>
</evidence>
<dbReference type="GO" id="GO:0005886">
    <property type="term" value="C:plasma membrane"/>
    <property type="evidence" value="ECO:0007669"/>
    <property type="project" value="UniProtKB-SubCell"/>
</dbReference>
<dbReference type="RefSeq" id="WP_062127482.1">
    <property type="nucleotide sequence ID" value="NZ_LRBG01000007.1"/>
</dbReference>
<dbReference type="PANTHER" id="PTHR33362">
    <property type="entry name" value="SIALIC ACID TRAP TRANSPORTER PERMEASE PROTEIN SIAT-RELATED"/>
    <property type="match status" value="1"/>
</dbReference>
<evidence type="ECO:0000259" key="8">
    <source>
        <dbReference type="Pfam" id="PF06808"/>
    </source>
</evidence>
<evidence type="ECO:0000256" key="6">
    <source>
        <dbReference type="ARBA" id="ARBA00023136"/>
    </source>
</evidence>
<keyword evidence="10" id="KW-1185">Reference proteome</keyword>
<evidence type="ECO:0000313" key="10">
    <source>
        <dbReference type="Proteomes" id="UP000075613"/>
    </source>
</evidence>
<dbReference type="InterPro" id="IPR010656">
    <property type="entry name" value="DctM"/>
</dbReference>
<feature type="domain" description="TRAP C4-dicarboxylate transport system permease DctM subunit" evidence="8">
    <location>
        <begin position="9"/>
        <end position="436"/>
    </location>
</feature>
<keyword evidence="7" id="KW-0813">Transport</keyword>
<keyword evidence="4 7" id="KW-0812">Transmembrane</keyword>
<comment type="similarity">
    <text evidence="7">Belongs to the TRAP transporter large permease family.</text>
</comment>
<dbReference type="InterPro" id="IPR004681">
    <property type="entry name" value="TRAP_DctM"/>
</dbReference>
<feature type="transmembrane region" description="Helical" evidence="7">
    <location>
        <begin position="331"/>
        <end position="358"/>
    </location>
</feature>
<dbReference type="Proteomes" id="UP000075613">
    <property type="component" value="Unassembled WGS sequence"/>
</dbReference>
<organism evidence="9 10">
    <name type="scientific">Paraburkholderia monticola</name>
    <dbReference type="NCBI Taxonomy" id="1399968"/>
    <lineage>
        <taxon>Bacteria</taxon>
        <taxon>Pseudomonadati</taxon>
        <taxon>Pseudomonadota</taxon>
        <taxon>Betaproteobacteria</taxon>
        <taxon>Burkholderiales</taxon>
        <taxon>Burkholderiaceae</taxon>
        <taxon>Paraburkholderia</taxon>
    </lineage>
</organism>
<feature type="transmembrane region" description="Helical" evidence="7">
    <location>
        <begin position="260"/>
        <end position="279"/>
    </location>
</feature>
<comment type="caution">
    <text evidence="7">Lacks conserved residue(s) required for the propagation of feature annotation.</text>
</comment>
<evidence type="ECO:0000313" key="9">
    <source>
        <dbReference type="EMBL" id="KXU88765.1"/>
    </source>
</evidence>
<reference evidence="9 10" key="1">
    <citation type="journal article" date="2015" name="Int. J. Syst. Evol. Microbiol.">
        <title>Burkholderia monticola sp. nov., isolated from mountain soil.</title>
        <authorList>
            <person name="Baek I."/>
            <person name="Seo B."/>
            <person name="Lee I."/>
            <person name="Yi H."/>
            <person name="Chun J."/>
        </authorList>
    </citation>
    <scope>NUCLEOTIDE SEQUENCE [LARGE SCALE GENOMIC DNA]</scope>
    <source>
        <strain evidence="9 10">JC2948</strain>
    </source>
</reference>
<keyword evidence="6 7" id="KW-0472">Membrane</keyword>
<evidence type="ECO:0000256" key="3">
    <source>
        <dbReference type="ARBA" id="ARBA00022519"/>
    </source>
</evidence>
<dbReference type="NCBIfam" id="TIGR00786">
    <property type="entry name" value="dctM"/>
    <property type="match status" value="1"/>
</dbReference>
<name>A0A149PUN7_9BURK</name>
<keyword evidence="3 7" id="KW-0997">Cell inner membrane</keyword>
<comment type="subunit">
    <text evidence="7">The complex comprises the extracytoplasmic solute receptor protein and the two transmembrane proteins.</text>
</comment>
<feature type="transmembrane region" description="Helical" evidence="7">
    <location>
        <begin position="223"/>
        <end position="248"/>
    </location>
</feature>
<dbReference type="OrthoDB" id="9777699at2"/>
<comment type="function">
    <text evidence="7">Part of the tripartite ATP-independent periplasmic (TRAP) transport system.</text>
</comment>
<feature type="transmembrane region" description="Helical" evidence="7">
    <location>
        <begin position="378"/>
        <end position="404"/>
    </location>
</feature>
<protein>
    <recommendedName>
        <fullName evidence="7">TRAP transporter large permease protein</fullName>
    </recommendedName>
</protein>
<evidence type="ECO:0000256" key="1">
    <source>
        <dbReference type="ARBA" id="ARBA00004429"/>
    </source>
</evidence>
<dbReference type="PANTHER" id="PTHR33362:SF2">
    <property type="entry name" value="TRAP TRANSPORTER LARGE PERMEASE PROTEIN"/>
    <property type="match status" value="1"/>
</dbReference>
<dbReference type="EMBL" id="LRBG01000007">
    <property type="protein sequence ID" value="KXU88765.1"/>
    <property type="molecule type" value="Genomic_DNA"/>
</dbReference>
<feature type="transmembrane region" description="Helical" evidence="7">
    <location>
        <begin position="416"/>
        <end position="435"/>
    </location>
</feature>
<feature type="transmembrane region" description="Helical" evidence="7">
    <location>
        <begin position="291"/>
        <end position="310"/>
    </location>
</feature>